<evidence type="ECO:0000313" key="2">
    <source>
        <dbReference type="Proteomes" id="UP001642720"/>
    </source>
</evidence>
<comment type="caution">
    <text evidence="1">The sequence shown here is derived from an EMBL/GenBank/DDBJ whole genome shotgun (WGS) entry which is preliminary data.</text>
</comment>
<organism evidence="1 2">
    <name type="scientific">Trichoderma ghanense</name>
    <dbReference type="NCBI Taxonomy" id="65468"/>
    <lineage>
        <taxon>Eukaryota</taxon>
        <taxon>Fungi</taxon>
        <taxon>Dikarya</taxon>
        <taxon>Ascomycota</taxon>
        <taxon>Pezizomycotina</taxon>
        <taxon>Sordariomycetes</taxon>
        <taxon>Hypocreomycetidae</taxon>
        <taxon>Hypocreales</taxon>
        <taxon>Hypocreaceae</taxon>
        <taxon>Trichoderma</taxon>
    </lineage>
</organism>
<dbReference type="RefSeq" id="XP_073563551.1">
    <property type="nucleotide sequence ID" value="XM_073697814.1"/>
</dbReference>
<sequence>MPSLKPSMSRLGYATSSVPVPVYYKGGKSVNQLRSEDTWNDVWFSVSTGVRTDICHRRHQRWRANSSLYLYSRRHSTSGLSWSEVQVPACTCTSYSVAGTPRNALRSVSAYQHTLRALKRTISCLSLVWSRKGEAPGAGGALRDPMILPICCERRAGWRIKKYE</sequence>
<gene>
    <name evidence="1" type="ORF">CCMA1212_000342</name>
</gene>
<keyword evidence="2" id="KW-1185">Reference proteome</keyword>
<protein>
    <submittedName>
        <fullName evidence="1">Uncharacterized protein</fullName>
    </submittedName>
</protein>
<dbReference type="GeneID" id="300572264"/>
<dbReference type="EMBL" id="PPTA01000001">
    <property type="protein sequence ID" value="TFB07350.1"/>
    <property type="molecule type" value="Genomic_DNA"/>
</dbReference>
<evidence type="ECO:0000313" key="1">
    <source>
        <dbReference type="EMBL" id="TFB07350.1"/>
    </source>
</evidence>
<dbReference type="Proteomes" id="UP001642720">
    <property type="component" value="Unassembled WGS sequence"/>
</dbReference>
<reference evidence="1 2" key="1">
    <citation type="submission" date="2018-01" db="EMBL/GenBank/DDBJ databases">
        <title>Genome characterization of the sugarcane-associated fungus Trichoderma ghanense CCMA-1212 and their application in lignocelulose bioconversion.</title>
        <authorList>
            <person name="Steindorff A.S."/>
            <person name="Mendes T.D."/>
            <person name="Vilela E.S.D."/>
            <person name="Rodrigues D.S."/>
            <person name="Formighieri E.F."/>
            <person name="Melo I.S."/>
            <person name="Favaro L.C.L."/>
        </authorList>
    </citation>
    <scope>NUCLEOTIDE SEQUENCE [LARGE SCALE GENOMIC DNA]</scope>
    <source>
        <strain evidence="1 2">CCMA-1212</strain>
    </source>
</reference>
<name>A0ABY2HJA0_9HYPO</name>
<proteinExistence type="predicted"/>
<accession>A0ABY2HJA0</accession>